<name>A0ABV4N5F5_9VIBR</name>
<protein>
    <recommendedName>
        <fullName evidence="4">Phage protein</fullName>
    </recommendedName>
</protein>
<proteinExistence type="predicted"/>
<evidence type="ECO:0000313" key="2">
    <source>
        <dbReference type="EMBL" id="MEZ8724629.1"/>
    </source>
</evidence>
<sequence length="242" mass="28032">MAVRNAPKYAVGNEATSKRVIVAGEQYKLNKMLSNNRRGRQVSSFAMEFCLSLPQGYRPTKEQWRSITRDCCKALANHLKLTGSDRKEFYSLVRGVCHQQKQTGTKGGDHLHLICSKIVGNRMLRDLQRKGATALLKQAFTTAVSTHVSISIDDYKPHQLNRGKRLEKWQYESRKMEERQKENEKLVSKLEKQIERWELALENSDIKQLRRQRNRIKKTFSELDGELENTALSTRINSILKQ</sequence>
<dbReference type="Proteomes" id="UP001570071">
    <property type="component" value="Unassembled WGS sequence"/>
</dbReference>
<evidence type="ECO:0000256" key="1">
    <source>
        <dbReference type="SAM" id="Coils"/>
    </source>
</evidence>
<dbReference type="EMBL" id="JBFSSG010000156">
    <property type="protein sequence ID" value="MEZ8724629.1"/>
    <property type="molecule type" value="Genomic_DNA"/>
</dbReference>
<reference evidence="2 3" key="1">
    <citation type="journal article" date="2024" name="ISME J.">
        <title>Tailless and filamentous prophages are predominant in marine Vibrio.</title>
        <authorList>
            <person name="Steensen K."/>
            <person name="Seneca J."/>
            <person name="Bartlau N."/>
            <person name="Yu X.A."/>
            <person name="Hussain F.A."/>
            <person name="Polz M.F."/>
        </authorList>
    </citation>
    <scope>NUCLEOTIDE SEQUENCE [LARGE SCALE GENOMIC DNA]</scope>
    <source>
        <strain evidence="2 3">10N.239.312.F12</strain>
    </source>
</reference>
<organism evidence="2 3">
    <name type="scientific">Vibrio pomeroyi</name>
    <dbReference type="NCBI Taxonomy" id="198832"/>
    <lineage>
        <taxon>Bacteria</taxon>
        <taxon>Pseudomonadati</taxon>
        <taxon>Pseudomonadota</taxon>
        <taxon>Gammaproteobacteria</taxon>
        <taxon>Vibrionales</taxon>
        <taxon>Vibrionaceae</taxon>
        <taxon>Vibrio</taxon>
    </lineage>
</organism>
<evidence type="ECO:0000313" key="3">
    <source>
        <dbReference type="Proteomes" id="UP001570071"/>
    </source>
</evidence>
<evidence type="ECO:0008006" key="4">
    <source>
        <dbReference type="Google" id="ProtNLM"/>
    </source>
</evidence>
<feature type="coiled-coil region" evidence="1">
    <location>
        <begin position="173"/>
        <end position="226"/>
    </location>
</feature>
<comment type="caution">
    <text evidence="2">The sequence shown here is derived from an EMBL/GenBank/DDBJ whole genome shotgun (WGS) entry which is preliminary data.</text>
</comment>
<gene>
    <name evidence="2" type="ORF">AB6D66_26625</name>
</gene>
<keyword evidence="3" id="KW-1185">Reference proteome</keyword>
<dbReference type="RefSeq" id="WP_372127036.1">
    <property type="nucleotide sequence ID" value="NZ_JBFSSG010000156.1"/>
</dbReference>
<accession>A0ABV4N5F5</accession>
<keyword evidence="1" id="KW-0175">Coiled coil</keyword>